<dbReference type="InterPro" id="IPR000276">
    <property type="entry name" value="GPCR_Rhodpsn"/>
</dbReference>
<evidence type="ECO:0000256" key="3">
    <source>
        <dbReference type="ARBA" id="ARBA00022989"/>
    </source>
</evidence>
<protein>
    <recommendedName>
        <fullName evidence="6">G-protein coupled receptors family 1 profile domain-containing protein</fullName>
    </recommendedName>
</protein>
<keyword evidence="2 5" id="KW-0812">Transmembrane</keyword>
<dbReference type="PROSITE" id="PS50262">
    <property type="entry name" value="G_PROTEIN_RECEP_F1_2"/>
    <property type="match status" value="1"/>
</dbReference>
<feature type="transmembrane region" description="Helical" evidence="5">
    <location>
        <begin position="224"/>
        <end position="250"/>
    </location>
</feature>
<comment type="subcellular location">
    <subcellularLocation>
        <location evidence="1">Membrane</location>
    </subcellularLocation>
</comment>
<feature type="transmembrane region" description="Helical" evidence="5">
    <location>
        <begin position="95"/>
        <end position="118"/>
    </location>
</feature>
<reference evidence="7" key="3">
    <citation type="submission" date="2023-05" db="EMBL/GenBank/DDBJ databases">
        <authorList>
            <person name="Smith C.H."/>
        </authorList>
    </citation>
    <scope>NUCLEOTIDE SEQUENCE</scope>
    <source>
        <strain evidence="7">CHS0354</strain>
        <tissue evidence="7">Mantle</tissue>
    </source>
</reference>
<evidence type="ECO:0000313" key="7">
    <source>
        <dbReference type="EMBL" id="KAK3584460.1"/>
    </source>
</evidence>
<dbReference type="Pfam" id="PF00001">
    <property type="entry name" value="7tm_1"/>
    <property type="match status" value="1"/>
</dbReference>
<dbReference type="AlphaFoldDB" id="A0AAE0VPP0"/>
<dbReference type="SUPFAM" id="SSF81321">
    <property type="entry name" value="Family A G protein-coupled receptor-like"/>
    <property type="match status" value="1"/>
</dbReference>
<dbReference type="EMBL" id="JAEAOA010000376">
    <property type="protein sequence ID" value="KAK3584460.1"/>
    <property type="molecule type" value="Genomic_DNA"/>
</dbReference>
<name>A0AAE0VPP0_9BIVA</name>
<dbReference type="GO" id="GO:0016020">
    <property type="term" value="C:membrane"/>
    <property type="evidence" value="ECO:0007669"/>
    <property type="project" value="UniProtKB-SubCell"/>
</dbReference>
<dbReference type="Gene3D" id="1.20.1070.10">
    <property type="entry name" value="Rhodopsin 7-helix transmembrane proteins"/>
    <property type="match status" value="1"/>
</dbReference>
<feature type="transmembrane region" description="Helical" evidence="5">
    <location>
        <begin position="279"/>
        <end position="306"/>
    </location>
</feature>
<dbReference type="CDD" id="cd14978">
    <property type="entry name" value="7tmA_FMRFamide_R-like"/>
    <property type="match status" value="1"/>
</dbReference>
<gene>
    <name evidence="7" type="ORF">CHS0354_005261</name>
</gene>
<keyword evidence="3 5" id="KW-1133">Transmembrane helix</keyword>
<evidence type="ECO:0000256" key="4">
    <source>
        <dbReference type="ARBA" id="ARBA00023136"/>
    </source>
</evidence>
<keyword evidence="4 5" id="KW-0472">Membrane</keyword>
<dbReference type="PANTHER" id="PTHR47023:SF1">
    <property type="entry name" value="SEX PEPTIDE RECEPTOR"/>
    <property type="match status" value="1"/>
</dbReference>
<reference evidence="7" key="1">
    <citation type="journal article" date="2021" name="Genome Biol. Evol.">
        <title>A High-Quality Reference Genome for a Parasitic Bivalve with Doubly Uniparental Inheritance (Bivalvia: Unionida).</title>
        <authorList>
            <person name="Smith C.H."/>
        </authorList>
    </citation>
    <scope>NUCLEOTIDE SEQUENCE</scope>
    <source>
        <strain evidence="7">CHS0354</strain>
    </source>
</reference>
<feature type="transmembrane region" description="Helical" evidence="5">
    <location>
        <begin position="178"/>
        <end position="198"/>
    </location>
</feature>
<dbReference type="InterPro" id="IPR017452">
    <property type="entry name" value="GPCR_Rhodpsn_7TM"/>
</dbReference>
<dbReference type="InterPro" id="IPR053071">
    <property type="entry name" value="GPCR1-related_rcpt"/>
</dbReference>
<reference evidence="7" key="2">
    <citation type="journal article" date="2021" name="Genome Biol. Evol.">
        <title>Developing a high-quality reference genome for a parasitic bivalve with doubly uniparental inheritance (Bivalvia: Unionida).</title>
        <authorList>
            <person name="Smith C.H."/>
        </authorList>
    </citation>
    <scope>NUCLEOTIDE SEQUENCE</scope>
    <source>
        <strain evidence="7">CHS0354</strain>
        <tissue evidence="7">Mantle</tissue>
    </source>
</reference>
<feature type="transmembrane region" description="Helical" evidence="5">
    <location>
        <begin position="60"/>
        <end position="83"/>
    </location>
</feature>
<feature type="transmembrane region" description="Helical" evidence="5">
    <location>
        <begin position="138"/>
        <end position="157"/>
    </location>
</feature>
<evidence type="ECO:0000313" key="8">
    <source>
        <dbReference type="Proteomes" id="UP001195483"/>
    </source>
</evidence>
<dbReference type="PRINTS" id="PR00237">
    <property type="entry name" value="GPCRRHODOPSN"/>
</dbReference>
<organism evidence="7 8">
    <name type="scientific">Potamilus streckersoni</name>
    <dbReference type="NCBI Taxonomy" id="2493646"/>
    <lineage>
        <taxon>Eukaryota</taxon>
        <taxon>Metazoa</taxon>
        <taxon>Spiralia</taxon>
        <taxon>Lophotrochozoa</taxon>
        <taxon>Mollusca</taxon>
        <taxon>Bivalvia</taxon>
        <taxon>Autobranchia</taxon>
        <taxon>Heteroconchia</taxon>
        <taxon>Palaeoheterodonta</taxon>
        <taxon>Unionida</taxon>
        <taxon>Unionoidea</taxon>
        <taxon>Unionidae</taxon>
        <taxon>Ambleminae</taxon>
        <taxon>Lampsilini</taxon>
        <taxon>Potamilus</taxon>
    </lineage>
</organism>
<dbReference type="Proteomes" id="UP001195483">
    <property type="component" value="Unassembled WGS sequence"/>
</dbReference>
<evidence type="ECO:0000256" key="5">
    <source>
        <dbReference type="SAM" id="Phobius"/>
    </source>
</evidence>
<accession>A0AAE0VPP0</accession>
<sequence length="425" mass="49416">MADYYSYLHEDYYNYLYNTISSMNKSTNFRAFNISYDLLRNSHGHSHFYYHPIFPFEVPILGYLLPALIFLMTLMNFFVVGIFLRNCNKKTTTILFLSIAISDTMTGISAVPGFIFVYGLKRDQLTMHMCKLILMLRLYVFPVFHTVSIWQTMALGFQRYMCVCHPFSSRAWCTIKKTIIAIAVFYIMSLCVHSFHLVEEKTHKGTLFSLCSWVIEKPCTGSCAYLWITLLLIHIFPCSILAILTAMTIYTMRKSAMKMENINCNKESGKRRWSRDRQINIMVVSIAIAFLIPELSNGIFYLVFIINEYISGEIFAHETSRLASAIYMVLLVLSFNFNFWVYCCMMKDFRRTVLRFFTLFYVKRGFERLRNLSSRSSMRSSRSSTSNSTNYRLTIQLSVKSDDVFVPNDESSVSNSNHAQAEITL</sequence>
<proteinExistence type="predicted"/>
<keyword evidence="8" id="KW-1185">Reference proteome</keyword>
<comment type="caution">
    <text evidence="7">The sequence shown here is derived from an EMBL/GenBank/DDBJ whole genome shotgun (WGS) entry which is preliminary data.</text>
</comment>
<feature type="domain" description="G-protein coupled receptors family 1 profile" evidence="6">
    <location>
        <begin position="75"/>
        <end position="342"/>
    </location>
</feature>
<feature type="transmembrane region" description="Helical" evidence="5">
    <location>
        <begin position="326"/>
        <end position="345"/>
    </location>
</feature>
<evidence type="ECO:0000259" key="6">
    <source>
        <dbReference type="PROSITE" id="PS50262"/>
    </source>
</evidence>
<dbReference type="GO" id="GO:0004930">
    <property type="term" value="F:G protein-coupled receptor activity"/>
    <property type="evidence" value="ECO:0007669"/>
    <property type="project" value="InterPro"/>
</dbReference>
<dbReference type="PANTHER" id="PTHR47023">
    <property type="entry name" value="SEX PEPTIDE RECEPTOR"/>
    <property type="match status" value="1"/>
</dbReference>
<evidence type="ECO:0000256" key="1">
    <source>
        <dbReference type="ARBA" id="ARBA00004370"/>
    </source>
</evidence>
<evidence type="ECO:0000256" key="2">
    <source>
        <dbReference type="ARBA" id="ARBA00022692"/>
    </source>
</evidence>